<keyword evidence="7" id="KW-0968">Cytoplasmic vesicle</keyword>
<feature type="domain" description="PX" evidence="8">
    <location>
        <begin position="1"/>
        <end position="108"/>
    </location>
</feature>
<reference evidence="10" key="1">
    <citation type="submission" date="2011-08" db="EMBL/GenBank/DDBJ databases">
        <title>The draft genome of Latimeria chalumnae.</title>
        <authorList>
            <person name="Di Palma F."/>
            <person name="Alfoldi J."/>
            <person name="Johnson J."/>
            <person name="Berlin A."/>
            <person name="Gnerre S."/>
            <person name="Jaffe D."/>
            <person name="MacCallum I."/>
            <person name="Young S."/>
            <person name="Walker B.J."/>
            <person name="Lander E."/>
            <person name="Lindblad-Toh K."/>
        </authorList>
    </citation>
    <scope>NUCLEOTIDE SEQUENCE [LARGE SCALE GENOMIC DNA]</scope>
    <source>
        <strain evidence="10">Wild caught</strain>
    </source>
</reference>
<sequence>MIEVWIPAVGQEVGDSEKTHTVFKVEVLINGRKHFLEKRYREFHALHKKIKKVYKVPDFPPKRVPNWRSKVLEQRRQALEAYIQGVLSRNQSVPKELLVFLNVKQPSAGAKSISIDQHNNFCFRAGGGGLRLFHRPVVGFCKDPYVFPSSDSLVDIIVDGVLQGFYPPELNFMVNSEIHKPATKAVLLP</sequence>
<dbReference type="PANTHER" id="PTHR15813:SF8">
    <property type="entry name" value="SORTING NEXIN-22"/>
    <property type="match status" value="1"/>
</dbReference>
<dbReference type="Bgee" id="ENSLACG00000015673">
    <property type="expression patterns" value="Expressed in pectoral fin and 6 other cell types or tissues"/>
</dbReference>
<dbReference type="OMA" id="LTFHCDP"/>
<dbReference type="Pfam" id="PF00787">
    <property type="entry name" value="PX"/>
    <property type="match status" value="1"/>
</dbReference>
<dbReference type="GO" id="GO:1901981">
    <property type="term" value="F:phosphatidylinositol phosphate binding"/>
    <property type="evidence" value="ECO:0007669"/>
    <property type="project" value="TreeGrafter"/>
</dbReference>
<dbReference type="GO" id="GO:0015031">
    <property type="term" value="P:protein transport"/>
    <property type="evidence" value="ECO:0007669"/>
    <property type="project" value="UniProtKB-KW"/>
</dbReference>
<comment type="similarity">
    <text evidence="2">Belongs to the sorting nexin family.</text>
</comment>
<protein>
    <submittedName>
        <fullName evidence="9">Sorting nexin 22</fullName>
    </submittedName>
</protein>
<dbReference type="PANTHER" id="PTHR15813">
    <property type="entry name" value="SORTING NEXIN-22 AND 24"/>
    <property type="match status" value="1"/>
</dbReference>
<evidence type="ECO:0000259" key="8">
    <source>
        <dbReference type="PROSITE" id="PS50195"/>
    </source>
</evidence>
<proteinExistence type="inferred from homology"/>
<dbReference type="AlphaFoldDB" id="H3B7C4"/>
<dbReference type="InterPro" id="IPR052467">
    <property type="entry name" value="Sorting_nexin_PX-domain"/>
</dbReference>
<evidence type="ECO:0000256" key="6">
    <source>
        <dbReference type="ARBA" id="ARBA00023136"/>
    </source>
</evidence>
<dbReference type="InterPro" id="IPR001683">
    <property type="entry name" value="PX_dom"/>
</dbReference>
<evidence type="ECO:0000256" key="2">
    <source>
        <dbReference type="ARBA" id="ARBA00010883"/>
    </source>
</evidence>
<accession>H3B7C4</accession>
<keyword evidence="3" id="KW-0813">Transport</keyword>
<dbReference type="InterPro" id="IPR036871">
    <property type="entry name" value="PX_dom_sf"/>
</dbReference>
<dbReference type="SMART" id="SM00312">
    <property type="entry name" value="PX"/>
    <property type="match status" value="1"/>
</dbReference>
<dbReference type="Ensembl" id="ENSLACT00000017925.1">
    <property type="protein sequence ID" value="ENSLACP00000017795.1"/>
    <property type="gene ID" value="ENSLACG00000015673.1"/>
</dbReference>
<dbReference type="SUPFAM" id="SSF64268">
    <property type="entry name" value="PX domain"/>
    <property type="match status" value="1"/>
</dbReference>
<comment type="subcellular location">
    <subcellularLocation>
        <location evidence="1">Cytoplasmic vesicle membrane</location>
        <topology evidence="1">Peripheral membrane protein</topology>
        <orientation evidence="1">Cytoplasmic side</orientation>
    </subcellularLocation>
</comment>
<gene>
    <name evidence="9" type="primary">LOC102360560</name>
</gene>
<evidence type="ECO:0000256" key="7">
    <source>
        <dbReference type="ARBA" id="ARBA00023329"/>
    </source>
</evidence>
<organism evidence="9 10">
    <name type="scientific">Latimeria chalumnae</name>
    <name type="common">Coelacanth</name>
    <dbReference type="NCBI Taxonomy" id="7897"/>
    <lineage>
        <taxon>Eukaryota</taxon>
        <taxon>Metazoa</taxon>
        <taxon>Chordata</taxon>
        <taxon>Craniata</taxon>
        <taxon>Vertebrata</taxon>
        <taxon>Euteleostomi</taxon>
        <taxon>Coelacanthiformes</taxon>
        <taxon>Coelacanthidae</taxon>
        <taxon>Latimeria</taxon>
    </lineage>
</organism>
<keyword evidence="5" id="KW-0446">Lipid-binding</keyword>
<dbReference type="eggNOG" id="KOG2101">
    <property type="taxonomic scope" value="Eukaryota"/>
</dbReference>
<evidence type="ECO:0000256" key="3">
    <source>
        <dbReference type="ARBA" id="ARBA00022448"/>
    </source>
</evidence>
<dbReference type="GO" id="GO:0030659">
    <property type="term" value="C:cytoplasmic vesicle membrane"/>
    <property type="evidence" value="ECO:0007669"/>
    <property type="project" value="UniProtKB-SubCell"/>
</dbReference>
<keyword evidence="4" id="KW-0653">Protein transport</keyword>
<evidence type="ECO:0000256" key="5">
    <source>
        <dbReference type="ARBA" id="ARBA00023121"/>
    </source>
</evidence>
<dbReference type="GeneTree" id="ENSGT00390000001280"/>
<dbReference type="EMBL" id="AFYH01054125">
    <property type="status" value="NOT_ANNOTATED_CDS"/>
    <property type="molecule type" value="Genomic_DNA"/>
</dbReference>
<name>H3B7C4_LATCH</name>
<reference evidence="9" key="2">
    <citation type="submission" date="2025-08" db="UniProtKB">
        <authorList>
            <consortium name="Ensembl"/>
        </authorList>
    </citation>
    <scope>IDENTIFICATION</scope>
</reference>
<dbReference type="STRING" id="7897.ENSLACP00000017795"/>
<dbReference type="EMBL" id="AFYH01054129">
    <property type="status" value="NOT_ANNOTATED_CDS"/>
    <property type="molecule type" value="Genomic_DNA"/>
</dbReference>
<evidence type="ECO:0000256" key="1">
    <source>
        <dbReference type="ARBA" id="ARBA00004180"/>
    </source>
</evidence>
<dbReference type="FunCoup" id="H3B7C4">
    <property type="interactions" value="35"/>
</dbReference>
<dbReference type="EMBL" id="AFYH01054126">
    <property type="status" value="NOT_ANNOTATED_CDS"/>
    <property type="molecule type" value="Genomic_DNA"/>
</dbReference>
<reference evidence="9" key="3">
    <citation type="submission" date="2025-09" db="UniProtKB">
        <authorList>
            <consortium name="Ensembl"/>
        </authorList>
    </citation>
    <scope>IDENTIFICATION</scope>
</reference>
<evidence type="ECO:0000313" key="9">
    <source>
        <dbReference type="Ensembl" id="ENSLACP00000017795.1"/>
    </source>
</evidence>
<evidence type="ECO:0000313" key="10">
    <source>
        <dbReference type="Proteomes" id="UP000008672"/>
    </source>
</evidence>
<dbReference type="HOGENOM" id="CLU_117250_1_0_1"/>
<dbReference type="Proteomes" id="UP000008672">
    <property type="component" value="Unassembled WGS sequence"/>
</dbReference>
<dbReference type="EMBL" id="AFYH01054127">
    <property type="status" value="NOT_ANNOTATED_CDS"/>
    <property type="molecule type" value="Genomic_DNA"/>
</dbReference>
<evidence type="ECO:0000256" key="4">
    <source>
        <dbReference type="ARBA" id="ARBA00022927"/>
    </source>
</evidence>
<dbReference type="Gene3D" id="3.30.1520.10">
    <property type="entry name" value="Phox-like domain"/>
    <property type="match status" value="1"/>
</dbReference>
<dbReference type="EMBL" id="AFYH01054124">
    <property type="status" value="NOT_ANNOTATED_CDS"/>
    <property type="molecule type" value="Genomic_DNA"/>
</dbReference>
<dbReference type="EMBL" id="AFYH01054128">
    <property type="status" value="NOT_ANNOTATED_CDS"/>
    <property type="molecule type" value="Genomic_DNA"/>
</dbReference>
<dbReference type="InParanoid" id="H3B7C4"/>
<dbReference type="PROSITE" id="PS50195">
    <property type="entry name" value="PX"/>
    <property type="match status" value="1"/>
</dbReference>
<dbReference type="EMBL" id="AFYH01054130">
    <property type="status" value="NOT_ANNOTATED_CDS"/>
    <property type="molecule type" value="Genomic_DNA"/>
</dbReference>
<keyword evidence="6" id="KW-0472">Membrane</keyword>
<keyword evidence="10" id="KW-1185">Reference proteome</keyword>
<dbReference type="CDD" id="cd06880">
    <property type="entry name" value="PX_SNX22"/>
    <property type="match status" value="1"/>
</dbReference>